<dbReference type="Gene3D" id="3.40.50.1110">
    <property type="entry name" value="SGNH hydrolase"/>
    <property type="match status" value="1"/>
</dbReference>
<dbReference type="CDD" id="cd00229">
    <property type="entry name" value="SGNH_hydrolase"/>
    <property type="match status" value="1"/>
</dbReference>
<reference evidence="1 2" key="1">
    <citation type="journal article" date="2016" name="Nat. Commun.">
        <title>Thousands of microbial genomes shed light on interconnected biogeochemical processes in an aquifer system.</title>
        <authorList>
            <person name="Anantharaman K."/>
            <person name="Brown C.T."/>
            <person name="Hug L.A."/>
            <person name="Sharon I."/>
            <person name="Castelle C.J."/>
            <person name="Probst A.J."/>
            <person name="Thomas B.C."/>
            <person name="Singh A."/>
            <person name="Wilkins M.J."/>
            <person name="Karaoz U."/>
            <person name="Brodie E.L."/>
            <person name="Williams K.H."/>
            <person name="Hubbard S.S."/>
            <person name="Banfield J.F."/>
        </authorList>
    </citation>
    <scope>NUCLEOTIDE SEQUENCE [LARGE SCALE GENOMIC DNA]</scope>
</reference>
<proteinExistence type="predicted"/>
<dbReference type="EMBL" id="MFHQ01000009">
    <property type="protein sequence ID" value="OGF74612.1"/>
    <property type="molecule type" value="Genomic_DNA"/>
</dbReference>
<dbReference type="Proteomes" id="UP000178406">
    <property type="component" value="Unassembled WGS sequence"/>
</dbReference>
<dbReference type="STRING" id="1798338.A3J56_02380"/>
<organism evidence="1 2">
    <name type="scientific">Candidatus Giovannonibacteria bacterium RIFCSPHIGHO2_02_FULL_46_20</name>
    <dbReference type="NCBI Taxonomy" id="1798338"/>
    <lineage>
        <taxon>Bacteria</taxon>
        <taxon>Candidatus Giovannoniibacteriota</taxon>
    </lineage>
</organism>
<evidence type="ECO:0008006" key="3">
    <source>
        <dbReference type="Google" id="ProtNLM"/>
    </source>
</evidence>
<dbReference type="AlphaFoldDB" id="A0A1F5WFX5"/>
<dbReference type="InterPro" id="IPR036514">
    <property type="entry name" value="SGNH_hydro_sf"/>
</dbReference>
<name>A0A1F5WFX5_9BACT</name>
<sequence length="395" mass="46061">MKFKIALLFLSMFIGFGIVELGLRLFVYLNKEQKTAPIYFANDAGRGFVLLKKNIDKYIYSDEAQRAVHFKTNAEGFLGENYSLEKPSDVFRIAIVGDSFTEGAPFVDYEKTFPYLFERRLNTRRDTNYEIMNFGMVDQSTVDELYYYDAYVRKYQPDLVILATFLGNDISDNLRYIDRKEFILASRDLSTAGLKEKPAVPTTNTAPLRLSKRIVNAFLRSRALHTLYQSFFIQNDWFFEAKWFVRATIFNKPFEPDPNVFINIWPYTNLADSRYVRQKEVLDFTGDVIGVFGKRVKQNNGAFALLIIPSPWQIDKKLTRRLTRFNPTIDLFVPNAILKNKLDKEFPILDLSSALSDAINKEHKEAYIRGVWHFTEEGNAIVAEELLRFMKERRF</sequence>
<evidence type="ECO:0000313" key="1">
    <source>
        <dbReference type="EMBL" id="OGF74612.1"/>
    </source>
</evidence>
<protein>
    <recommendedName>
        <fullName evidence="3">SGNH hydrolase-type esterase domain-containing protein</fullName>
    </recommendedName>
</protein>
<evidence type="ECO:0000313" key="2">
    <source>
        <dbReference type="Proteomes" id="UP000178406"/>
    </source>
</evidence>
<gene>
    <name evidence="1" type="ORF">A3J56_02380</name>
</gene>
<dbReference type="SUPFAM" id="SSF52266">
    <property type="entry name" value="SGNH hydrolase"/>
    <property type="match status" value="1"/>
</dbReference>
<comment type="caution">
    <text evidence="1">The sequence shown here is derived from an EMBL/GenBank/DDBJ whole genome shotgun (WGS) entry which is preliminary data.</text>
</comment>
<accession>A0A1F5WFX5</accession>